<proteinExistence type="inferred from homology"/>
<evidence type="ECO:0000256" key="5">
    <source>
        <dbReference type="ARBA" id="ARBA00022679"/>
    </source>
</evidence>
<accession>A0AAF3FFF3</accession>
<evidence type="ECO:0000259" key="9">
    <source>
        <dbReference type="PROSITE" id="PS51733"/>
    </source>
</evidence>
<dbReference type="InterPro" id="IPR004143">
    <property type="entry name" value="BPL_LPL_catalytic"/>
</dbReference>
<dbReference type="Gene3D" id="3.30.930.10">
    <property type="entry name" value="Bira Bifunctional Protein, Domain 2"/>
    <property type="match status" value="1"/>
</dbReference>
<dbReference type="Proteomes" id="UP000887575">
    <property type="component" value="Unassembled WGS sequence"/>
</dbReference>
<evidence type="ECO:0000256" key="8">
    <source>
        <dbReference type="ARBA" id="ARBA00033331"/>
    </source>
</evidence>
<dbReference type="PANTHER" id="PTHR10993:SF7">
    <property type="entry name" value="LIPOYLTRANSFERASE 2, MITOCHONDRIAL-RELATED"/>
    <property type="match status" value="1"/>
</dbReference>
<dbReference type="Pfam" id="PF10210">
    <property type="entry name" value="MRP-S32"/>
    <property type="match status" value="1"/>
</dbReference>
<feature type="domain" description="BPL/LPL catalytic" evidence="9">
    <location>
        <begin position="108"/>
        <end position="295"/>
    </location>
</feature>
<evidence type="ECO:0000256" key="1">
    <source>
        <dbReference type="ARBA" id="ARBA00004173"/>
    </source>
</evidence>
<evidence type="ECO:0000313" key="10">
    <source>
        <dbReference type="Proteomes" id="UP000887575"/>
    </source>
</evidence>
<evidence type="ECO:0000256" key="3">
    <source>
        <dbReference type="ARBA" id="ARBA00007907"/>
    </source>
</evidence>
<evidence type="ECO:0000256" key="2">
    <source>
        <dbReference type="ARBA" id="ARBA00004821"/>
    </source>
</evidence>
<evidence type="ECO:0000313" key="11">
    <source>
        <dbReference type="WBParaSite" id="MBELARI_LOCUS5547"/>
    </source>
</evidence>
<keyword evidence="5" id="KW-0808">Transferase</keyword>
<dbReference type="SUPFAM" id="SSF55681">
    <property type="entry name" value="Class II aaRS and biotin synthetases"/>
    <property type="match status" value="1"/>
</dbReference>
<dbReference type="PANTHER" id="PTHR10993">
    <property type="entry name" value="OCTANOYLTRANSFERASE"/>
    <property type="match status" value="1"/>
</dbReference>
<dbReference type="PROSITE" id="PS01313">
    <property type="entry name" value="LIPB"/>
    <property type="match status" value="1"/>
</dbReference>
<dbReference type="AlphaFoldDB" id="A0AAF3FFF3"/>
<dbReference type="NCBIfam" id="TIGR00214">
    <property type="entry name" value="lipB"/>
    <property type="match status" value="1"/>
</dbReference>
<evidence type="ECO:0000256" key="4">
    <source>
        <dbReference type="ARBA" id="ARBA00012334"/>
    </source>
</evidence>
<dbReference type="WBParaSite" id="MBELARI_LOCUS5547">
    <property type="protein sequence ID" value="MBELARI_LOCUS5547"/>
    <property type="gene ID" value="MBELARI_LOCUS5547"/>
</dbReference>
<dbReference type="GO" id="GO:0033819">
    <property type="term" value="F:lipoyl(octanoyl) transferase activity"/>
    <property type="evidence" value="ECO:0007669"/>
    <property type="project" value="UniProtKB-EC"/>
</dbReference>
<dbReference type="GO" id="GO:0009249">
    <property type="term" value="P:protein lipoylation"/>
    <property type="evidence" value="ECO:0007669"/>
    <property type="project" value="InterPro"/>
</dbReference>
<dbReference type="InterPro" id="IPR020605">
    <property type="entry name" value="Octanoyltransferase_CS"/>
</dbReference>
<dbReference type="EC" id="2.3.1.181" evidence="4"/>
<comment type="similarity">
    <text evidence="3">Belongs to the LipB family.</text>
</comment>
<dbReference type="InterPro" id="IPR045864">
    <property type="entry name" value="aa-tRNA-synth_II/BPL/LPL"/>
</dbReference>
<reference evidence="11" key="1">
    <citation type="submission" date="2024-02" db="UniProtKB">
        <authorList>
            <consortium name="WormBaseParasite"/>
        </authorList>
    </citation>
    <scope>IDENTIFICATION</scope>
</reference>
<evidence type="ECO:0000256" key="6">
    <source>
        <dbReference type="ARBA" id="ARBA00023315"/>
    </source>
</evidence>
<dbReference type="GO" id="GO:0005739">
    <property type="term" value="C:mitochondrion"/>
    <property type="evidence" value="ECO:0007669"/>
    <property type="project" value="UniProtKB-SubCell"/>
</dbReference>
<evidence type="ECO:0000256" key="7">
    <source>
        <dbReference type="ARBA" id="ARBA00030797"/>
    </source>
</evidence>
<comment type="subcellular location">
    <subcellularLocation>
        <location evidence="1">Mitochondrion</location>
    </subcellularLocation>
</comment>
<organism evidence="10 11">
    <name type="scientific">Mesorhabditis belari</name>
    <dbReference type="NCBI Taxonomy" id="2138241"/>
    <lineage>
        <taxon>Eukaryota</taxon>
        <taxon>Metazoa</taxon>
        <taxon>Ecdysozoa</taxon>
        <taxon>Nematoda</taxon>
        <taxon>Chromadorea</taxon>
        <taxon>Rhabditida</taxon>
        <taxon>Rhabditina</taxon>
        <taxon>Rhabditomorpha</taxon>
        <taxon>Rhabditoidea</taxon>
        <taxon>Rhabditidae</taxon>
        <taxon>Mesorhabditinae</taxon>
        <taxon>Mesorhabditis</taxon>
    </lineage>
</organism>
<dbReference type="InterPro" id="IPR000544">
    <property type="entry name" value="Octanoyltransferase"/>
</dbReference>
<dbReference type="NCBIfam" id="NF010925">
    <property type="entry name" value="PRK14345.1"/>
    <property type="match status" value="1"/>
</dbReference>
<comment type="pathway">
    <text evidence="2">Protein modification; protein lipoylation via endogenous pathway; protein N(6)-(lipoyl)lysine from octanoyl-[acyl-carrier-protein]: step 1/2.</text>
</comment>
<keyword evidence="10" id="KW-1185">Reference proteome</keyword>
<dbReference type="Pfam" id="PF21948">
    <property type="entry name" value="LplA-B_cat"/>
    <property type="match status" value="1"/>
</dbReference>
<protein>
    <recommendedName>
        <fullName evidence="4">lipoyl(octanoyl) transferase</fullName>
        <ecNumber evidence="4">2.3.1.181</ecNumber>
    </recommendedName>
    <alternativeName>
        <fullName evidence="7">Lipoate-protein ligase B</fullName>
    </alternativeName>
    <alternativeName>
        <fullName evidence="8">Lipoyl/octanoyl transferase</fullName>
    </alternativeName>
</protein>
<sequence>MLQLSSLIAGPSKRFLSDSVRKTFVCANGVVASWHPQTKVPYEHTKPINLSRVEESTTPLKSAVSKRHPRVPDNSELKEIFYTPKNEWYTRTREARLFSRVADSKTEPTSKNYLLCLEHTPVYTVGIRSNVYNSKEEERLKQLGADFHRTSRGGLITFHGPGQLVIYPILDLRRFSPRRFGVRQYVDTLEQAVIDCTVGDFHISNVGRSDKNTGVWVGANKKICAMGIAVKNGITSHGLALNCNNDLKWFSHIVACGIQDVEVTSISKETKRDVDVNTVIPLLAHRLAHVFECQVFE</sequence>
<name>A0AAF3FFF3_9BILA</name>
<dbReference type="InterPro" id="IPR019346">
    <property type="entry name" value="Ribosomal_mL42"/>
</dbReference>
<dbReference type="CDD" id="cd16444">
    <property type="entry name" value="LipB"/>
    <property type="match status" value="1"/>
</dbReference>
<dbReference type="PROSITE" id="PS51733">
    <property type="entry name" value="BPL_LPL_CATALYTIC"/>
    <property type="match status" value="1"/>
</dbReference>
<dbReference type="FunFam" id="3.30.930.10:FF:000035">
    <property type="entry name" value="Putative lipoyltransferase 2, mitochondrial"/>
    <property type="match status" value="1"/>
</dbReference>
<dbReference type="HAMAP" id="MF_00013">
    <property type="entry name" value="LipB"/>
    <property type="match status" value="1"/>
</dbReference>
<keyword evidence="6" id="KW-0012">Acyltransferase</keyword>